<reference evidence="1 2" key="1">
    <citation type="submission" date="2018-08" db="EMBL/GenBank/DDBJ databases">
        <title>Salinimonas sediminis sp. nov., a piezophilic bacterium isolated from a deep-sea sediment sample from the New Britain Trench.</title>
        <authorList>
            <person name="Cao J."/>
        </authorList>
    </citation>
    <scope>NUCLEOTIDE SEQUENCE [LARGE SCALE GENOMIC DNA]</scope>
    <source>
        <strain evidence="1 2">N102</strain>
    </source>
</reference>
<dbReference type="AlphaFoldDB" id="A0A346NJ42"/>
<keyword evidence="2" id="KW-1185">Reference proteome</keyword>
<name>A0A346NJ42_9ALTE</name>
<proteinExistence type="predicted"/>
<protein>
    <submittedName>
        <fullName evidence="1">Uncharacterized protein</fullName>
    </submittedName>
</protein>
<dbReference type="KEGG" id="salm:D0Y50_03670"/>
<accession>A0A346NJ42</accession>
<dbReference type="EMBL" id="CP031769">
    <property type="protein sequence ID" value="AXR05549.1"/>
    <property type="molecule type" value="Genomic_DNA"/>
</dbReference>
<dbReference type="OrthoDB" id="5401788at2"/>
<evidence type="ECO:0000313" key="2">
    <source>
        <dbReference type="Proteomes" id="UP000262073"/>
    </source>
</evidence>
<dbReference type="Gene3D" id="3.10.620.30">
    <property type="match status" value="1"/>
</dbReference>
<gene>
    <name evidence="1" type="ORF">D0Y50_03670</name>
</gene>
<evidence type="ECO:0000313" key="1">
    <source>
        <dbReference type="EMBL" id="AXR05549.1"/>
    </source>
</evidence>
<sequence>MVLGYYANPTSEPLILDSLISDVLPAGQRTDLTPVFSFNSEGIWSPGGAESVGSPTARLSRWRNLLQKLTAEGIALGQA</sequence>
<organism evidence="1 2">
    <name type="scientific">Salinimonas sediminis</name>
    <dbReference type="NCBI Taxonomy" id="2303538"/>
    <lineage>
        <taxon>Bacteria</taxon>
        <taxon>Pseudomonadati</taxon>
        <taxon>Pseudomonadota</taxon>
        <taxon>Gammaproteobacteria</taxon>
        <taxon>Alteromonadales</taxon>
        <taxon>Alteromonadaceae</taxon>
        <taxon>Alteromonas/Salinimonas group</taxon>
        <taxon>Salinimonas</taxon>
    </lineage>
</organism>
<dbReference type="Proteomes" id="UP000262073">
    <property type="component" value="Chromosome"/>
</dbReference>